<keyword evidence="9" id="KW-1185">Reference proteome</keyword>
<dbReference type="Gene3D" id="1.10.10.60">
    <property type="entry name" value="Homeodomain-like"/>
    <property type="match status" value="1"/>
</dbReference>
<evidence type="ECO:0000256" key="1">
    <source>
        <dbReference type="ARBA" id="ARBA00023125"/>
    </source>
</evidence>
<dbReference type="SUPFAM" id="SSF46689">
    <property type="entry name" value="Homeodomain-like"/>
    <property type="match status" value="1"/>
</dbReference>
<evidence type="ECO:0000313" key="9">
    <source>
        <dbReference type="Proteomes" id="UP001308179"/>
    </source>
</evidence>
<evidence type="ECO:0000256" key="2">
    <source>
        <dbReference type="ARBA" id="ARBA00023155"/>
    </source>
</evidence>
<keyword evidence="2 4" id="KW-0371">Homeobox</keyword>
<protein>
    <recommendedName>
        <fullName evidence="7">Homeobox domain-containing protein</fullName>
    </recommendedName>
</protein>
<feature type="compositionally biased region" description="Low complexity" evidence="6">
    <location>
        <begin position="767"/>
        <end position="781"/>
    </location>
</feature>
<evidence type="ECO:0000256" key="5">
    <source>
        <dbReference type="RuleBase" id="RU000682"/>
    </source>
</evidence>
<evidence type="ECO:0000259" key="7">
    <source>
        <dbReference type="PROSITE" id="PS50071"/>
    </source>
</evidence>
<feature type="compositionally biased region" description="Polar residues" evidence="6">
    <location>
        <begin position="290"/>
        <end position="308"/>
    </location>
</feature>
<feature type="compositionally biased region" description="Pro residues" evidence="6">
    <location>
        <begin position="668"/>
        <end position="682"/>
    </location>
</feature>
<feature type="DNA-binding region" description="Homeobox" evidence="4">
    <location>
        <begin position="63"/>
        <end position="116"/>
    </location>
</feature>
<proteinExistence type="predicted"/>
<dbReference type="CDD" id="cd00086">
    <property type="entry name" value="homeodomain"/>
    <property type="match status" value="1"/>
</dbReference>
<comment type="subcellular location">
    <subcellularLocation>
        <location evidence="4 5">Nucleus</location>
    </subcellularLocation>
</comment>
<evidence type="ECO:0000256" key="3">
    <source>
        <dbReference type="ARBA" id="ARBA00023242"/>
    </source>
</evidence>
<accession>A0ABR0LB88</accession>
<name>A0ABR0LB88_9PEZI</name>
<sequence length="781" mass="85675">MDSYVDYSGQAYEENGEDMEDRSSMNRAHYGEQASVSAMGDAQHGYFNNANGQPSMACDIKPRLTKGQHEMLEAEYLKQNKPSTSTKKGFAEALGVSLDKVNNWFQNRRAKSKQDAKKAAGAYSIFHSQQQANQLNFSSDSDASPAYPAPDYFSMMQQCASDDRTSHSNCFSKPQRYPEHRQYHGPQYSDTSGDAEHPHDYDIHVQMPQDMFDSPQELNRRTLTQEQFDAFANNAGSMGASGSYDVFQSDFSMDQDVLSQVFPELQGGDAKQQHAYAYACPNNMPPPMSSLDSTIPSSASDQSLATFPSSSSIRGSGARSSTSSEWAGSRSSSVSEVYQEDTFPPSHPVSHPTATASQWKPGQSVPVDVNALSEQFRQVAQARHSSPQQYHTHEQPLAWPADNAYERRTSQTSSMLAQSMSHVGLHTPKPQQHAAFKSPAPLSNIAARRQRPRPAALGIASMRSQSYSGAAQPGTPGYVPLCQSPGQSQPTWQSSGHVSRQPSISETDFEHGMMYAPAAEAIPQTFTSPPHTPRYHHQGFVQQRVGNNVITENTPPQSAPASQQSFPSNTLAHQYMQSHSQQPYGAPQHQQPFAPTQQPHIMTAGMHEQHFQTPSMQSLPQHQQMPPVSSTMNSLPLQYAHGIPMVNAQGQLELMVPSPFIPQRNHAPTPPQQPTHHTPPPPKADHFESMVGMFSTATPTPALQVTAQVPKQPSQRATELFVHEYSPPADMKRAATPRKPVETTPKNYSFANHGPEDFFRKGKKSRGAAAAASVNSPASSS</sequence>
<evidence type="ECO:0000313" key="8">
    <source>
        <dbReference type="EMBL" id="KAK5145698.1"/>
    </source>
</evidence>
<feature type="compositionally biased region" description="Low complexity" evidence="6">
    <location>
        <begin position="309"/>
        <end position="324"/>
    </location>
</feature>
<keyword evidence="1 4" id="KW-0238">DNA-binding</keyword>
<evidence type="ECO:0000256" key="6">
    <source>
        <dbReference type="SAM" id="MobiDB-lite"/>
    </source>
</evidence>
<comment type="caution">
    <text evidence="8">The sequence shown here is derived from an EMBL/GenBank/DDBJ whole genome shotgun (WGS) entry which is preliminary data.</text>
</comment>
<feature type="region of interest" description="Disordered" evidence="6">
    <location>
        <begin position="164"/>
        <end position="197"/>
    </location>
</feature>
<dbReference type="PROSITE" id="PS00027">
    <property type="entry name" value="HOMEOBOX_1"/>
    <property type="match status" value="1"/>
</dbReference>
<dbReference type="SMART" id="SM00389">
    <property type="entry name" value="HOX"/>
    <property type="match status" value="1"/>
</dbReference>
<evidence type="ECO:0000256" key="4">
    <source>
        <dbReference type="PROSITE-ProRule" id="PRU00108"/>
    </source>
</evidence>
<feature type="compositionally biased region" description="Polar residues" evidence="6">
    <location>
        <begin position="352"/>
        <end position="361"/>
    </location>
</feature>
<feature type="region of interest" description="Disordered" evidence="6">
    <location>
        <begin position="660"/>
        <end position="687"/>
    </location>
</feature>
<dbReference type="InterPro" id="IPR009057">
    <property type="entry name" value="Homeodomain-like_sf"/>
</dbReference>
<feature type="domain" description="Homeobox" evidence="7">
    <location>
        <begin position="61"/>
        <end position="115"/>
    </location>
</feature>
<dbReference type="Pfam" id="PF00046">
    <property type="entry name" value="Homeodomain"/>
    <property type="match status" value="1"/>
</dbReference>
<gene>
    <name evidence="8" type="ORF">LTR32_002582</name>
</gene>
<feature type="region of interest" description="Disordered" evidence="6">
    <location>
        <begin position="1"/>
        <end position="24"/>
    </location>
</feature>
<dbReference type="InterPro" id="IPR001356">
    <property type="entry name" value="HD"/>
</dbReference>
<feature type="compositionally biased region" description="Polar residues" evidence="6">
    <location>
        <begin position="325"/>
        <end position="336"/>
    </location>
</feature>
<reference evidence="8 9" key="1">
    <citation type="submission" date="2023-08" db="EMBL/GenBank/DDBJ databases">
        <title>Black Yeasts Isolated from many extreme environments.</title>
        <authorList>
            <person name="Coleine C."/>
            <person name="Stajich J.E."/>
            <person name="Selbmann L."/>
        </authorList>
    </citation>
    <scope>NUCLEOTIDE SEQUENCE [LARGE SCALE GENOMIC DNA]</scope>
    <source>
        <strain evidence="8 9">CCFEE 5386</strain>
    </source>
</reference>
<dbReference type="InterPro" id="IPR017970">
    <property type="entry name" value="Homeobox_CS"/>
</dbReference>
<organism evidence="8 9">
    <name type="scientific">Rachicladosporium monterosium</name>
    <dbReference type="NCBI Taxonomy" id="1507873"/>
    <lineage>
        <taxon>Eukaryota</taxon>
        <taxon>Fungi</taxon>
        <taxon>Dikarya</taxon>
        <taxon>Ascomycota</taxon>
        <taxon>Pezizomycotina</taxon>
        <taxon>Dothideomycetes</taxon>
        <taxon>Dothideomycetidae</taxon>
        <taxon>Cladosporiales</taxon>
        <taxon>Cladosporiaceae</taxon>
        <taxon>Rachicladosporium</taxon>
    </lineage>
</organism>
<keyword evidence="3 4" id="KW-0539">Nucleus</keyword>
<dbReference type="PROSITE" id="PS50071">
    <property type="entry name" value="HOMEOBOX_2"/>
    <property type="match status" value="1"/>
</dbReference>
<feature type="region of interest" description="Disordered" evidence="6">
    <location>
        <begin position="287"/>
        <end position="363"/>
    </location>
</feature>
<dbReference type="Proteomes" id="UP001308179">
    <property type="component" value="Unassembled WGS sequence"/>
</dbReference>
<dbReference type="EMBL" id="JAVRRR010000132">
    <property type="protein sequence ID" value="KAK5145698.1"/>
    <property type="molecule type" value="Genomic_DNA"/>
</dbReference>
<feature type="region of interest" description="Disordered" evidence="6">
    <location>
        <begin position="484"/>
        <end position="503"/>
    </location>
</feature>
<feature type="region of interest" description="Disordered" evidence="6">
    <location>
        <begin position="722"/>
        <end position="781"/>
    </location>
</feature>